<keyword evidence="3" id="KW-1185">Reference proteome</keyword>
<evidence type="ECO:0000256" key="1">
    <source>
        <dbReference type="SAM" id="MobiDB-lite"/>
    </source>
</evidence>
<sequence length="475" mass="51299">MQHGVRRRFWTRVNETINTPAAEEEPVLVVGNLAEVRAQGGRFGRECGGCTPQELPTRPLRSIRPDGTISPRPPSVDSRVGANWAGDRVGNSFLLTILSHAPNDSVTTVSRTSQWRRNPVRLLASHQGEPGSIPGQATTEFSQVGIVPDDAAGRWVFSGISLFPRPFIPALLHISITLIGSQYLDVKSHPNLLFWYLSVDSSTTPNRGKGRYIIVRVTLSSDSGRAADEVTTCIQVDLTQGVRKCHFYREQPITIMRLRPDNARETDCLAAREQLRISICCCSLRRNTRHGPSSAARTRTSSGDAGPAGCWIATAEGAATGLRVVSVGASKCVGPRPSAANFARCSWRGDAGTAAAVGETAGAPGHGRLSTVGQTRNTTHSSARALALPGRLRTNSQLAREQEKNPPLSNVGATLGLDEVASLFATEKNSSRETRGSLFIPLPSAWKKSRRCSQLRRIVLGKLAEAYLFPFLQPG</sequence>
<name>A0ABQ9GF92_9NEOP</name>
<dbReference type="EMBL" id="JARBHB010000012">
    <property type="protein sequence ID" value="KAJ8870887.1"/>
    <property type="molecule type" value="Genomic_DNA"/>
</dbReference>
<accession>A0ABQ9GF92</accession>
<gene>
    <name evidence="2" type="ORF">PR048_027188</name>
</gene>
<proteinExistence type="predicted"/>
<comment type="caution">
    <text evidence="2">The sequence shown here is derived from an EMBL/GenBank/DDBJ whole genome shotgun (WGS) entry which is preliminary data.</text>
</comment>
<feature type="region of interest" description="Disordered" evidence="1">
    <location>
        <begin position="47"/>
        <end position="78"/>
    </location>
</feature>
<evidence type="ECO:0000313" key="2">
    <source>
        <dbReference type="EMBL" id="KAJ8870887.1"/>
    </source>
</evidence>
<organism evidence="2 3">
    <name type="scientific">Dryococelus australis</name>
    <dbReference type="NCBI Taxonomy" id="614101"/>
    <lineage>
        <taxon>Eukaryota</taxon>
        <taxon>Metazoa</taxon>
        <taxon>Ecdysozoa</taxon>
        <taxon>Arthropoda</taxon>
        <taxon>Hexapoda</taxon>
        <taxon>Insecta</taxon>
        <taxon>Pterygota</taxon>
        <taxon>Neoptera</taxon>
        <taxon>Polyneoptera</taxon>
        <taxon>Phasmatodea</taxon>
        <taxon>Verophasmatodea</taxon>
        <taxon>Anareolatae</taxon>
        <taxon>Phasmatidae</taxon>
        <taxon>Eurycanthinae</taxon>
        <taxon>Dryococelus</taxon>
    </lineage>
</organism>
<dbReference type="Proteomes" id="UP001159363">
    <property type="component" value="Chromosome 11"/>
</dbReference>
<protein>
    <submittedName>
        <fullName evidence="2">Uncharacterized protein</fullName>
    </submittedName>
</protein>
<reference evidence="2 3" key="1">
    <citation type="submission" date="2023-02" db="EMBL/GenBank/DDBJ databases">
        <title>LHISI_Scaffold_Assembly.</title>
        <authorList>
            <person name="Stuart O.P."/>
            <person name="Cleave R."/>
            <person name="Magrath M.J.L."/>
            <person name="Mikheyev A.S."/>
        </authorList>
    </citation>
    <scope>NUCLEOTIDE SEQUENCE [LARGE SCALE GENOMIC DNA]</scope>
    <source>
        <strain evidence="2">Daus_M_001</strain>
        <tissue evidence="2">Leg muscle</tissue>
    </source>
</reference>
<evidence type="ECO:0000313" key="3">
    <source>
        <dbReference type="Proteomes" id="UP001159363"/>
    </source>
</evidence>